<dbReference type="EMBL" id="JBAMMX010000022">
    <property type="protein sequence ID" value="KAK6918225.1"/>
    <property type="molecule type" value="Genomic_DNA"/>
</dbReference>
<feature type="domain" description="SDE2/SF3A3 SAP" evidence="11">
    <location>
        <begin position="342"/>
        <end position="409"/>
    </location>
</feature>
<keyword evidence="6" id="KW-0508">mRNA splicing</keyword>
<evidence type="ECO:0000313" key="14">
    <source>
        <dbReference type="Proteomes" id="UP001370490"/>
    </source>
</evidence>
<dbReference type="GO" id="GO:0005737">
    <property type="term" value="C:cytoplasm"/>
    <property type="evidence" value="ECO:0007669"/>
    <property type="project" value="UniProtKB-SubCell"/>
</dbReference>
<evidence type="ECO:0000256" key="1">
    <source>
        <dbReference type="ARBA" id="ARBA00004123"/>
    </source>
</evidence>
<keyword evidence="7" id="KW-0539">Nucleus</keyword>
<dbReference type="AlphaFoldDB" id="A0AAN8YZS6"/>
<evidence type="ECO:0000256" key="3">
    <source>
        <dbReference type="ARBA" id="ARBA00008726"/>
    </source>
</evidence>
<comment type="similarity">
    <text evidence="3">Belongs to the SDE2 family.</text>
</comment>
<dbReference type="PANTHER" id="PTHR12786">
    <property type="entry name" value="SPLICING FACTOR SF3A-RELATED"/>
    <property type="match status" value="1"/>
</dbReference>
<dbReference type="SUPFAM" id="SSF54236">
    <property type="entry name" value="Ubiquitin-like"/>
    <property type="match status" value="1"/>
</dbReference>
<feature type="domain" description="SDE2-like" evidence="12">
    <location>
        <begin position="81"/>
        <end position="184"/>
    </location>
</feature>
<evidence type="ECO:0000256" key="6">
    <source>
        <dbReference type="ARBA" id="ARBA00023187"/>
    </source>
</evidence>
<keyword evidence="9" id="KW-0175">Coiled coil</keyword>
<evidence type="ECO:0000256" key="5">
    <source>
        <dbReference type="ARBA" id="ARBA00022664"/>
    </source>
</evidence>
<dbReference type="Proteomes" id="UP001370490">
    <property type="component" value="Unassembled WGS sequence"/>
</dbReference>
<comment type="subcellular location">
    <subcellularLocation>
        <location evidence="2">Cytoplasm</location>
    </subcellularLocation>
    <subcellularLocation>
        <location evidence="1">Nucleus</location>
    </subcellularLocation>
</comment>
<dbReference type="InterPro" id="IPR053822">
    <property type="entry name" value="SDE2-like_dom"/>
</dbReference>
<evidence type="ECO:0000313" key="13">
    <source>
        <dbReference type="EMBL" id="KAK6918225.1"/>
    </source>
</evidence>
<dbReference type="GO" id="GO:0006397">
    <property type="term" value="P:mRNA processing"/>
    <property type="evidence" value="ECO:0007669"/>
    <property type="project" value="UniProtKB-KW"/>
</dbReference>
<dbReference type="Pfam" id="PF22782">
    <property type="entry name" value="SDE2"/>
    <property type="match status" value="1"/>
</dbReference>
<dbReference type="InterPro" id="IPR029071">
    <property type="entry name" value="Ubiquitin-like_domsf"/>
</dbReference>
<dbReference type="PANTHER" id="PTHR12786:SF1">
    <property type="entry name" value="SPLICING REGULATOR SDE2"/>
    <property type="match status" value="1"/>
</dbReference>
<keyword evidence="14" id="KW-1185">Reference proteome</keyword>
<evidence type="ECO:0000256" key="4">
    <source>
        <dbReference type="ARBA" id="ARBA00022490"/>
    </source>
</evidence>
<dbReference type="GO" id="GO:0008380">
    <property type="term" value="P:RNA splicing"/>
    <property type="evidence" value="ECO:0007669"/>
    <property type="project" value="UniProtKB-KW"/>
</dbReference>
<keyword evidence="8" id="KW-0131">Cell cycle</keyword>
<feature type="compositionally biased region" description="Polar residues" evidence="10">
    <location>
        <begin position="239"/>
        <end position="256"/>
    </location>
</feature>
<evidence type="ECO:0000259" key="11">
    <source>
        <dbReference type="Pfam" id="PF13297"/>
    </source>
</evidence>
<name>A0AAN8YZS6_9MAGN</name>
<proteinExistence type="inferred from homology"/>
<feature type="compositionally biased region" description="Polar residues" evidence="10">
    <location>
        <begin position="296"/>
        <end position="306"/>
    </location>
</feature>
<feature type="coiled-coil region" evidence="9">
    <location>
        <begin position="116"/>
        <end position="150"/>
    </location>
</feature>
<protein>
    <submittedName>
        <fullName evidence="13">Sde2, N-terminal ubiquitin domain</fullName>
    </submittedName>
</protein>
<dbReference type="Pfam" id="PF13297">
    <property type="entry name" value="SDE2_2C"/>
    <property type="match status" value="1"/>
</dbReference>
<gene>
    <name evidence="13" type="ORF">RJ641_016647</name>
</gene>
<dbReference type="InterPro" id="IPR025086">
    <property type="entry name" value="SDE2/SF3A3_SAP"/>
</dbReference>
<evidence type="ECO:0000256" key="2">
    <source>
        <dbReference type="ARBA" id="ARBA00004496"/>
    </source>
</evidence>
<evidence type="ECO:0000256" key="7">
    <source>
        <dbReference type="ARBA" id="ARBA00023242"/>
    </source>
</evidence>
<reference evidence="13 14" key="1">
    <citation type="submission" date="2023-12" db="EMBL/GenBank/DDBJ databases">
        <title>A high-quality genome assembly for Dillenia turbinata (Dilleniales).</title>
        <authorList>
            <person name="Chanderbali A."/>
        </authorList>
    </citation>
    <scope>NUCLEOTIDE SEQUENCE [LARGE SCALE GENOMIC DNA]</scope>
    <source>
        <strain evidence="13">LSX21</strain>
        <tissue evidence="13">Leaf</tissue>
    </source>
</reference>
<accession>A0AAN8YZS6</accession>
<evidence type="ECO:0000256" key="10">
    <source>
        <dbReference type="SAM" id="MobiDB-lite"/>
    </source>
</evidence>
<comment type="caution">
    <text evidence="13">The sequence shown here is derived from an EMBL/GenBank/DDBJ whole genome shotgun (WGS) entry which is preliminary data.</text>
</comment>
<dbReference type="InterPro" id="IPR051421">
    <property type="entry name" value="RNA_Proc_DNA_Dmg_Regulator"/>
</dbReference>
<keyword evidence="5" id="KW-0507">mRNA processing</keyword>
<dbReference type="GO" id="GO:0005634">
    <property type="term" value="C:nucleus"/>
    <property type="evidence" value="ECO:0007669"/>
    <property type="project" value="UniProtKB-SubCell"/>
</dbReference>
<organism evidence="13 14">
    <name type="scientific">Dillenia turbinata</name>
    <dbReference type="NCBI Taxonomy" id="194707"/>
    <lineage>
        <taxon>Eukaryota</taxon>
        <taxon>Viridiplantae</taxon>
        <taxon>Streptophyta</taxon>
        <taxon>Embryophyta</taxon>
        <taxon>Tracheophyta</taxon>
        <taxon>Spermatophyta</taxon>
        <taxon>Magnoliopsida</taxon>
        <taxon>eudicotyledons</taxon>
        <taxon>Gunneridae</taxon>
        <taxon>Pentapetalae</taxon>
        <taxon>Dilleniales</taxon>
        <taxon>Dilleniaceae</taxon>
        <taxon>Dillenia</taxon>
    </lineage>
</organism>
<evidence type="ECO:0000259" key="12">
    <source>
        <dbReference type="Pfam" id="PF22782"/>
    </source>
</evidence>
<keyword evidence="4" id="KW-0963">Cytoplasm</keyword>
<evidence type="ECO:0000256" key="8">
    <source>
        <dbReference type="ARBA" id="ARBA00023306"/>
    </source>
</evidence>
<sequence>MAIYNLLVKHVDGETVTLKFPTPTITGETLFQILQTETLIPSHDQLLISQGHKITSQTLISTSHESPNLFPTVSLLLRLRGGKGGFGSLLRGAATKAGQKKTNNFDACRDMSGRRLRHVNAEKKLEEWKLEEEERRLEKIAEDFIKKKAKDGKKGRSSGDSEKYVEKYREESLKCMEEVERSVRESIGKLKRKGVEMGGTDEKKLKIWLGKKNMDVSDSEDDDSDEDEKNDKSVVLDGGSNSNTSKDGEGSSNSMSVGILSGELCCAGSTESGSEEEKETIVQRCSESDGSPIVEQESNATESTTMEELPPCASVLHEGGEGDDVSKSTSGDNEEPMVVRTSMSEVEKPLNFADFNSAVEMEGLGMERLKSELQTLGLKCGGTLQERAARLFLLQTTPVEKLPKKLLKK</sequence>
<evidence type="ECO:0000256" key="9">
    <source>
        <dbReference type="SAM" id="Coils"/>
    </source>
</evidence>
<feature type="compositionally biased region" description="Acidic residues" evidence="10">
    <location>
        <begin position="217"/>
        <end position="228"/>
    </location>
</feature>
<feature type="region of interest" description="Disordered" evidence="10">
    <location>
        <begin position="214"/>
        <end position="345"/>
    </location>
</feature>